<dbReference type="Proteomes" id="UP000265520">
    <property type="component" value="Unassembled WGS sequence"/>
</dbReference>
<dbReference type="AlphaFoldDB" id="A0A392RCY2"/>
<proteinExistence type="predicted"/>
<sequence length="81" mass="8855">AQNANYYPPELELLKGTKLLFKVEKSSGGGVPFNGSFRVKRICSDVSIMEAFDSALVKGYSSSKDDVSVEEEFVESVQDAD</sequence>
<keyword evidence="2" id="KW-1185">Reference proteome</keyword>
<evidence type="ECO:0000313" key="2">
    <source>
        <dbReference type="Proteomes" id="UP000265520"/>
    </source>
</evidence>
<organism evidence="1 2">
    <name type="scientific">Trifolium medium</name>
    <dbReference type="NCBI Taxonomy" id="97028"/>
    <lineage>
        <taxon>Eukaryota</taxon>
        <taxon>Viridiplantae</taxon>
        <taxon>Streptophyta</taxon>
        <taxon>Embryophyta</taxon>
        <taxon>Tracheophyta</taxon>
        <taxon>Spermatophyta</taxon>
        <taxon>Magnoliopsida</taxon>
        <taxon>eudicotyledons</taxon>
        <taxon>Gunneridae</taxon>
        <taxon>Pentapetalae</taxon>
        <taxon>rosids</taxon>
        <taxon>fabids</taxon>
        <taxon>Fabales</taxon>
        <taxon>Fabaceae</taxon>
        <taxon>Papilionoideae</taxon>
        <taxon>50 kb inversion clade</taxon>
        <taxon>NPAAA clade</taxon>
        <taxon>Hologalegina</taxon>
        <taxon>IRL clade</taxon>
        <taxon>Trifolieae</taxon>
        <taxon>Trifolium</taxon>
    </lineage>
</organism>
<evidence type="ECO:0000313" key="1">
    <source>
        <dbReference type="EMBL" id="MCI33435.1"/>
    </source>
</evidence>
<feature type="non-terminal residue" evidence="1">
    <location>
        <position position="81"/>
    </location>
</feature>
<protein>
    <submittedName>
        <fullName evidence="1">Replication factor A protein</fullName>
    </submittedName>
</protein>
<reference evidence="1 2" key="1">
    <citation type="journal article" date="2018" name="Front. Plant Sci.">
        <title>Red Clover (Trifolium pratense) and Zigzag Clover (T. medium) - A Picture of Genomic Similarities and Differences.</title>
        <authorList>
            <person name="Dluhosova J."/>
            <person name="Istvanek J."/>
            <person name="Nedelnik J."/>
            <person name="Repkova J."/>
        </authorList>
    </citation>
    <scope>NUCLEOTIDE SEQUENCE [LARGE SCALE GENOMIC DNA]</scope>
    <source>
        <strain evidence="2">cv. 10/8</strain>
        <tissue evidence="1">Leaf</tissue>
    </source>
</reference>
<name>A0A392RCY2_9FABA</name>
<accession>A0A392RCY2</accession>
<feature type="non-terminal residue" evidence="1">
    <location>
        <position position="1"/>
    </location>
</feature>
<dbReference type="EMBL" id="LXQA010204333">
    <property type="protein sequence ID" value="MCI33435.1"/>
    <property type="molecule type" value="Genomic_DNA"/>
</dbReference>
<comment type="caution">
    <text evidence="1">The sequence shown here is derived from an EMBL/GenBank/DDBJ whole genome shotgun (WGS) entry which is preliminary data.</text>
</comment>